<protein>
    <submittedName>
        <fullName evidence="2">ABC-2 family transporter protein</fullName>
    </submittedName>
</protein>
<dbReference type="RefSeq" id="WP_347436622.1">
    <property type="nucleotide sequence ID" value="NZ_CP089291.1"/>
</dbReference>
<dbReference type="PANTHER" id="PTHR36833:SF1">
    <property type="entry name" value="INTEGRAL MEMBRANE TRANSPORT PROTEIN"/>
    <property type="match status" value="1"/>
</dbReference>
<evidence type="ECO:0000256" key="1">
    <source>
        <dbReference type="SAM" id="Phobius"/>
    </source>
</evidence>
<feature type="transmembrane region" description="Helical" evidence="1">
    <location>
        <begin position="62"/>
        <end position="82"/>
    </location>
</feature>
<organism evidence="2 3">
    <name type="scientific">Fodinisporobacter ferrooxydans</name>
    <dbReference type="NCBI Taxonomy" id="2901836"/>
    <lineage>
        <taxon>Bacteria</taxon>
        <taxon>Bacillati</taxon>
        <taxon>Bacillota</taxon>
        <taxon>Bacilli</taxon>
        <taxon>Bacillales</taxon>
        <taxon>Alicyclobacillaceae</taxon>
        <taxon>Fodinisporobacter</taxon>
    </lineage>
</organism>
<feature type="transmembrane region" description="Helical" evidence="1">
    <location>
        <begin position="103"/>
        <end position="131"/>
    </location>
</feature>
<proteinExistence type="predicted"/>
<keyword evidence="1" id="KW-1133">Transmembrane helix</keyword>
<accession>A0ABY4CKD9</accession>
<feature type="transmembrane region" description="Helical" evidence="1">
    <location>
        <begin position="146"/>
        <end position="172"/>
    </location>
</feature>
<feature type="transmembrane region" description="Helical" evidence="1">
    <location>
        <begin position="201"/>
        <end position="222"/>
    </location>
</feature>
<sequence length="262" mass="30244">MFYTSICMDYMKQYMKSRMIYRTDFLVDFFSNLLNQCINLLFIFIVFAKVPTLSGWSREEIVFIYGYFLIPYAIFDTFWGNLWNVQDRYIIKGEMDRILTRPVYSLFQILLETMTLESLSGVITGIAVMVYSGNQLHLSFQWYDSFVLLLLVLGSNFVYGGIYVTLASIGFWTDSKTGIIPLIYNIGSYGRYPVDIYNKAIRALLTWVLPFAFVGVYPAMYFLHKPGYLLWTILTPIVGAIAMTIGIFVWNAGIKRYRGAGS</sequence>
<gene>
    <name evidence="2" type="ORF">LSG31_18970</name>
</gene>
<keyword evidence="1" id="KW-0472">Membrane</keyword>
<keyword evidence="1" id="KW-0812">Transmembrane</keyword>
<feature type="transmembrane region" description="Helical" evidence="1">
    <location>
        <begin position="25"/>
        <end position="50"/>
    </location>
</feature>
<evidence type="ECO:0000313" key="2">
    <source>
        <dbReference type="EMBL" id="UOF89926.1"/>
    </source>
</evidence>
<dbReference type="EMBL" id="CP089291">
    <property type="protein sequence ID" value="UOF89926.1"/>
    <property type="molecule type" value="Genomic_DNA"/>
</dbReference>
<keyword evidence="3" id="KW-1185">Reference proteome</keyword>
<reference evidence="2" key="1">
    <citation type="submission" date="2021-12" db="EMBL/GenBank/DDBJ databases">
        <title>Alicyclobacillaceae gen. nov., sp. nov., isolated from chalcocite enrichment system.</title>
        <authorList>
            <person name="Jiang Z."/>
        </authorList>
    </citation>
    <scope>NUCLEOTIDE SEQUENCE</scope>
    <source>
        <strain evidence="2">MYW30-H2</strain>
    </source>
</reference>
<dbReference type="PANTHER" id="PTHR36833">
    <property type="entry name" value="SLR0610 PROTEIN-RELATED"/>
    <property type="match status" value="1"/>
</dbReference>
<evidence type="ECO:0000313" key="3">
    <source>
        <dbReference type="Proteomes" id="UP000830167"/>
    </source>
</evidence>
<dbReference type="Pfam" id="PF06182">
    <property type="entry name" value="ABC2_membrane_6"/>
    <property type="match status" value="1"/>
</dbReference>
<dbReference type="Proteomes" id="UP000830167">
    <property type="component" value="Chromosome"/>
</dbReference>
<dbReference type="InterPro" id="IPR010390">
    <property type="entry name" value="ABC-2_transporter-like"/>
</dbReference>
<name>A0ABY4CKD9_9BACL</name>
<feature type="transmembrane region" description="Helical" evidence="1">
    <location>
        <begin position="228"/>
        <end position="250"/>
    </location>
</feature>